<evidence type="ECO:0000313" key="3">
    <source>
        <dbReference type="Proteomes" id="UP000239216"/>
    </source>
</evidence>
<dbReference type="Proteomes" id="UP000239216">
    <property type="component" value="Chromosome"/>
</dbReference>
<dbReference type="PANTHER" id="PTHR33877:SF2">
    <property type="entry name" value="OS07G0170200 PROTEIN"/>
    <property type="match status" value="1"/>
</dbReference>
<dbReference type="GO" id="GO:0003676">
    <property type="term" value="F:nucleic acid binding"/>
    <property type="evidence" value="ECO:0007669"/>
    <property type="project" value="InterPro"/>
</dbReference>
<protein>
    <submittedName>
        <fullName evidence="2">HNH endonuclease</fullName>
    </submittedName>
</protein>
<keyword evidence="2" id="KW-0378">Hydrolase</keyword>
<dbReference type="EMBL" id="CP022513">
    <property type="protein sequence ID" value="AVN64754.1"/>
    <property type="molecule type" value="Genomic_DNA"/>
</dbReference>
<dbReference type="Pfam" id="PF01844">
    <property type="entry name" value="HNH"/>
    <property type="match status" value="1"/>
</dbReference>
<name>A0A2R3P8D3_MESFO</name>
<evidence type="ECO:0000259" key="1">
    <source>
        <dbReference type="SMART" id="SM00507"/>
    </source>
</evidence>
<evidence type="ECO:0000313" key="2">
    <source>
        <dbReference type="EMBL" id="AVN64754.1"/>
    </source>
</evidence>
<sequence length="211" mass="25040">MYENFSLYNACYDYLYENETEIKSIIKIIKSNINFKKEYEEEIDKSFVQTNLEIVLASKIKVKKFYKYEKEIYFSNFINPVIEFKIYLSKEYVTPAGRNSYKEAQIKNFYQILEIWETIKKDKIVKSSEEFRRKYERSLVSDKVRIQIFNRDNLTCQVCGDSKKNNNSIVLHIDHKVPIAKGGDSNLSNLWTLCKRCNLGKSDLILENIIN</sequence>
<dbReference type="InterPro" id="IPR003615">
    <property type="entry name" value="HNH_nuc"/>
</dbReference>
<keyword evidence="2" id="KW-0540">Nuclease</keyword>
<keyword evidence="2" id="KW-0255">Endonuclease</keyword>
<dbReference type="InterPro" id="IPR052892">
    <property type="entry name" value="NA-targeting_endonuclease"/>
</dbReference>
<dbReference type="GO" id="GO:0008270">
    <property type="term" value="F:zinc ion binding"/>
    <property type="evidence" value="ECO:0007669"/>
    <property type="project" value="InterPro"/>
</dbReference>
<accession>A0A2R3P8D3</accession>
<feature type="domain" description="HNH nuclease" evidence="1">
    <location>
        <begin position="143"/>
        <end position="199"/>
    </location>
</feature>
<dbReference type="Gene3D" id="1.10.30.50">
    <property type="match status" value="1"/>
</dbReference>
<dbReference type="CDD" id="cd00085">
    <property type="entry name" value="HNHc"/>
    <property type="match status" value="1"/>
</dbReference>
<reference evidence="2 3" key="1">
    <citation type="submission" date="2017-07" db="EMBL/GenBank/DDBJ databases">
        <title>Comparative genomic analysis of Mesoplasma florum.</title>
        <authorList>
            <person name="Baby V."/>
            <person name="Lachance J.-C."/>
            <person name="Gagnon J."/>
            <person name="Lucier J.-F."/>
            <person name="Matteau D."/>
            <person name="Knight T.F."/>
            <person name="Rodrigue S."/>
        </authorList>
    </citation>
    <scope>NUCLEOTIDE SEQUENCE [LARGE SCALE GENOMIC DNA]</scope>
    <source>
        <strain evidence="2 3">CnuA-2</strain>
    </source>
</reference>
<gene>
    <name evidence="2" type="ORF">CG003_03020</name>
</gene>
<dbReference type="SMART" id="SM00507">
    <property type="entry name" value="HNHc"/>
    <property type="match status" value="1"/>
</dbReference>
<dbReference type="InterPro" id="IPR002711">
    <property type="entry name" value="HNH"/>
</dbReference>
<dbReference type="AlphaFoldDB" id="A0A2R3P8D3"/>
<dbReference type="PANTHER" id="PTHR33877">
    <property type="entry name" value="SLL1193 PROTEIN"/>
    <property type="match status" value="1"/>
</dbReference>
<dbReference type="GO" id="GO:0004519">
    <property type="term" value="F:endonuclease activity"/>
    <property type="evidence" value="ECO:0007669"/>
    <property type="project" value="UniProtKB-KW"/>
</dbReference>
<organism evidence="2 3">
    <name type="scientific">Mesoplasma florum</name>
    <name type="common">Acholeplasma florum</name>
    <dbReference type="NCBI Taxonomy" id="2151"/>
    <lineage>
        <taxon>Bacteria</taxon>
        <taxon>Bacillati</taxon>
        <taxon>Mycoplasmatota</taxon>
        <taxon>Mollicutes</taxon>
        <taxon>Entomoplasmatales</taxon>
        <taxon>Entomoplasmataceae</taxon>
        <taxon>Mesoplasma</taxon>
    </lineage>
</organism>
<proteinExistence type="predicted"/>